<proteinExistence type="predicted"/>
<evidence type="ECO:0000313" key="1">
    <source>
        <dbReference type="EMBL" id="OAM15689.1"/>
    </source>
</evidence>
<sequence>MVVGLKVDFFWWPIGDGDFFYSFFSTVCVNIEHSEWGSKFPVLMKDLYQGCIVYKKLEQAIEEITKVEKELAKLPPKQVVWSFEDRAKMPPWGDNISPDINNLSDYFVTTDGRNLITVLKDAFDKAGAEQVNVEVKVL</sequence>
<dbReference type="EMBL" id="LXSF01000012">
    <property type="protein sequence ID" value="OAM15689.1"/>
    <property type="molecule type" value="Genomic_DNA"/>
</dbReference>
<protein>
    <submittedName>
        <fullName evidence="1">Uncharacterized protein</fullName>
    </submittedName>
</protein>
<dbReference type="AlphaFoldDB" id="A0A1A9RBM7"/>
<evidence type="ECO:0000313" key="2">
    <source>
        <dbReference type="Proteomes" id="UP000078003"/>
    </source>
</evidence>
<gene>
    <name evidence="1" type="ORF">A7P85_10005</name>
</gene>
<reference evidence="2" key="1">
    <citation type="submission" date="2016-05" db="EMBL/GenBank/DDBJ databases">
        <title>Draft genome of Corynebacterium afermentans subsp. afermentans LCDC 88199T.</title>
        <authorList>
            <person name="Bernier A.-M."/>
            <person name="Bernard K."/>
        </authorList>
    </citation>
    <scope>NUCLEOTIDE SEQUENCE [LARGE SCALE GENOMIC DNA]</scope>
    <source>
        <strain evidence="2">NML01-0328</strain>
    </source>
</reference>
<dbReference type="InterPro" id="IPR028185">
    <property type="entry name" value="Imm70"/>
</dbReference>
<organism evidence="1 2">
    <name type="scientific">Eikenella corrodens</name>
    <dbReference type="NCBI Taxonomy" id="539"/>
    <lineage>
        <taxon>Bacteria</taxon>
        <taxon>Pseudomonadati</taxon>
        <taxon>Pseudomonadota</taxon>
        <taxon>Betaproteobacteria</taxon>
        <taxon>Neisseriales</taxon>
        <taxon>Neisseriaceae</taxon>
        <taxon>Eikenella</taxon>
    </lineage>
</organism>
<dbReference type="Proteomes" id="UP000078003">
    <property type="component" value="Unassembled WGS sequence"/>
</dbReference>
<comment type="caution">
    <text evidence="1">The sequence shown here is derived from an EMBL/GenBank/DDBJ whole genome shotgun (WGS) entry which is preliminary data.</text>
</comment>
<accession>A0A1A9RBM7</accession>
<dbReference type="RefSeq" id="WP_064104851.1">
    <property type="nucleotide sequence ID" value="NZ_LXSF01000012.1"/>
</dbReference>
<name>A0A1A9RBM7_EIKCO</name>
<dbReference type="Pfam" id="PF15601">
    <property type="entry name" value="Imm70"/>
    <property type="match status" value="1"/>
</dbReference>